<organism evidence="1 2">
    <name type="scientific">Cymbomonas tetramitiformis</name>
    <dbReference type="NCBI Taxonomy" id="36881"/>
    <lineage>
        <taxon>Eukaryota</taxon>
        <taxon>Viridiplantae</taxon>
        <taxon>Chlorophyta</taxon>
        <taxon>Pyramimonadophyceae</taxon>
        <taxon>Pyramimonadales</taxon>
        <taxon>Pyramimonadaceae</taxon>
        <taxon>Cymbomonas</taxon>
    </lineage>
</organism>
<keyword evidence="2" id="KW-1185">Reference proteome</keyword>
<gene>
    <name evidence="1" type="ORF">CYMTET_37407</name>
</gene>
<comment type="caution">
    <text evidence="1">The sequence shown here is derived from an EMBL/GenBank/DDBJ whole genome shotgun (WGS) entry which is preliminary data.</text>
</comment>
<reference evidence="1 2" key="1">
    <citation type="journal article" date="2015" name="Genome Biol. Evol.">
        <title>Comparative Genomics of a Bacterivorous Green Alga Reveals Evolutionary Causalities and Consequences of Phago-Mixotrophic Mode of Nutrition.</title>
        <authorList>
            <person name="Burns J.A."/>
            <person name="Paasch A."/>
            <person name="Narechania A."/>
            <person name="Kim E."/>
        </authorList>
    </citation>
    <scope>NUCLEOTIDE SEQUENCE [LARGE SCALE GENOMIC DNA]</scope>
    <source>
        <strain evidence="1 2">PLY_AMNH</strain>
    </source>
</reference>
<sequence>MARDMLMVDAELCEDMAVMREDDPELYTPMQPLITVGLNSTHRKIIRKGLIQDADEVAESYRKHVIREELCGILNTLEVDHTDRDGDAIIANDTSSVLLRWIRKEGITRTDRQEITLFVAKLRWQTSADFQKEAPKYISMIDESGDLSVVDELTIVYAIYIRVKLLCMNLHLTKVELYVTRRERRCERMALYLARCEAIQRFHASVRSQLTARDVVFDGASPTVN</sequence>
<accession>A0AAE0CE55</accession>
<proteinExistence type="predicted"/>
<name>A0AAE0CE55_9CHLO</name>
<dbReference type="EMBL" id="LGRX02024847">
    <property type="protein sequence ID" value="KAK3253408.1"/>
    <property type="molecule type" value="Genomic_DNA"/>
</dbReference>
<evidence type="ECO:0000313" key="1">
    <source>
        <dbReference type="EMBL" id="KAK3253408.1"/>
    </source>
</evidence>
<dbReference type="Proteomes" id="UP001190700">
    <property type="component" value="Unassembled WGS sequence"/>
</dbReference>
<dbReference type="AlphaFoldDB" id="A0AAE0CE55"/>
<protein>
    <submittedName>
        <fullName evidence="1">Uncharacterized protein</fullName>
    </submittedName>
</protein>
<evidence type="ECO:0000313" key="2">
    <source>
        <dbReference type="Proteomes" id="UP001190700"/>
    </source>
</evidence>